<dbReference type="STRING" id="1095629.A0A0C9Y6Y8"/>
<accession>A0A0C9Y6Y8</accession>
<evidence type="ECO:0000313" key="3">
    <source>
        <dbReference type="Proteomes" id="UP000054477"/>
    </source>
</evidence>
<dbReference type="HOGENOM" id="CLU_044614_0_0_1"/>
<dbReference type="Proteomes" id="UP000054477">
    <property type="component" value="Unassembled WGS sequence"/>
</dbReference>
<keyword evidence="1" id="KW-1133">Transmembrane helix</keyword>
<keyword evidence="1" id="KW-0472">Membrane</keyword>
<keyword evidence="1" id="KW-0812">Transmembrane</keyword>
<gene>
    <name evidence="2" type="ORF">K443DRAFT_461732</name>
</gene>
<feature type="transmembrane region" description="Helical" evidence="1">
    <location>
        <begin position="177"/>
        <end position="194"/>
    </location>
</feature>
<reference evidence="2 3" key="1">
    <citation type="submission" date="2014-04" db="EMBL/GenBank/DDBJ databases">
        <authorList>
            <consortium name="DOE Joint Genome Institute"/>
            <person name="Kuo A."/>
            <person name="Kohler A."/>
            <person name="Nagy L.G."/>
            <person name="Floudas D."/>
            <person name="Copeland A."/>
            <person name="Barry K.W."/>
            <person name="Cichocki N."/>
            <person name="Veneault-Fourrey C."/>
            <person name="LaButti K."/>
            <person name="Lindquist E.A."/>
            <person name="Lipzen A."/>
            <person name="Lundell T."/>
            <person name="Morin E."/>
            <person name="Murat C."/>
            <person name="Sun H."/>
            <person name="Tunlid A."/>
            <person name="Henrissat B."/>
            <person name="Grigoriev I.V."/>
            <person name="Hibbett D.S."/>
            <person name="Martin F."/>
            <person name="Nordberg H.P."/>
            <person name="Cantor M.N."/>
            <person name="Hua S.X."/>
        </authorList>
    </citation>
    <scope>NUCLEOTIDE SEQUENCE [LARGE SCALE GENOMIC DNA]</scope>
    <source>
        <strain evidence="2 3">LaAM-08-1</strain>
    </source>
</reference>
<feature type="transmembrane region" description="Helical" evidence="1">
    <location>
        <begin position="214"/>
        <end position="234"/>
    </location>
</feature>
<feature type="transmembrane region" description="Helical" evidence="1">
    <location>
        <begin position="51"/>
        <end position="71"/>
    </location>
</feature>
<dbReference type="AlphaFoldDB" id="A0A0C9Y6Y8"/>
<evidence type="ECO:0000313" key="2">
    <source>
        <dbReference type="EMBL" id="KIK03828.1"/>
    </source>
</evidence>
<keyword evidence="3" id="KW-1185">Reference proteome</keyword>
<sequence>MVESSAVADIPATDQACFDGLVLAVLAYGALSMLCIQVAQALLSRPKRGRVFSGIVIYSSVLFLLSTIAVGGKVKFAKMFYVIHRDYSAGVEAYQRENSGQWVNVMSQICIMLIPWFGDLFMMYRLMVVWNYGWWLLFIPLPFYIARLGMSLLVLIAQFQPNSTRWAAHASTYNLTLHVLCISLNFIFTILIALRLHTLRGTVEKVMGKLQASFYTSGATIFVESGAFLTLWSFCYMVTLASNSWAQEIFLKPYPYIVTITCMLIALRMAQGCAWTWDITVATASGVLEWKVSSTRSIVLRCESDDGSVAYGHNLNDFEKSFSEEMSTTGSH</sequence>
<dbReference type="OrthoDB" id="3351617at2759"/>
<protein>
    <submittedName>
        <fullName evidence="2">Uncharacterized protein</fullName>
    </submittedName>
</protein>
<reference evidence="3" key="2">
    <citation type="submission" date="2015-01" db="EMBL/GenBank/DDBJ databases">
        <title>Evolutionary Origins and Diversification of the Mycorrhizal Mutualists.</title>
        <authorList>
            <consortium name="DOE Joint Genome Institute"/>
            <consortium name="Mycorrhizal Genomics Consortium"/>
            <person name="Kohler A."/>
            <person name="Kuo A."/>
            <person name="Nagy L.G."/>
            <person name="Floudas D."/>
            <person name="Copeland A."/>
            <person name="Barry K.W."/>
            <person name="Cichocki N."/>
            <person name="Veneault-Fourrey C."/>
            <person name="LaButti K."/>
            <person name="Lindquist E.A."/>
            <person name="Lipzen A."/>
            <person name="Lundell T."/>
            <person name="Morin E."/>
            <person name="Murat C."/>
            <person name="Riley R."/>
            <person name="Ohm R."/>
            <person name="Sun H."/>
            <person name="Tunlid A."/>
            <person name="Henrissat B."/>
            <person name="Grigoriev I.V."/>
            <person name="Hibbett D.S."/>
            <person name="Martin F."/>
        </authorList>
    </citation>
    <scope>NUCLEOTIDE SEQUENCE [LARGE SCALE GENOMIC DNA]</scope>
    <source>
        <strain evidence="3">LaAM-08-1</strain>
    </source>
</reference>
<dbReference type="EMBL" id="KN838576">
    <property type="protein sequence ID" value="KIK03828.1"/>
    <property type="molecule type" value="Genomic_DNA"/>
</dbReference>
<feature type="transmembrane region" description="Helical" evidence="1">
    <location>
        <begin position="20"/>
        <end position="39"/>
    </location>
</feature>
<feature type="transmembrane region" description="Helical" evidence="1">
    <location>
        <begin position="102"/>
        <end position="122"/>
    </location>
</feature>
<organism evidence="2 3">
    <name type="scientific">Laccaria amethystina LaAM-08-1</name>
    <dbReference type="NCBI Taxonomy" id="1095629"/>
    <lineage>
        <taxon>Eukaryota</taxon>
        <taxon>Fungi</taxon>
        <taxon>Dikarya</taxon>
        <taxon>Basidiomycota</taxon>
        <taxon>Agaricomycotina</taxon>
        <taxon>Agaricomycetes</taxon>
        <taxon>Agaricomycetidae</taxon>
        <taxon>Agaricales</taxon>
        <taxon>Agaricineae</taxon>
        <taxon>Hydnangiaceae</taxon>
        <taxon>Laccaria</taxon>
    </lineage>
</organism>
<name>A0A0C9Y6Y8_9AGAR</name>
<feature type="transmembrane region" description="Helical" evidence="1">
    <location>
        <begin position="254"/>
        <end position="270"/>
    </location>
</feature>
<proteinExistence type="predicted"/>
<feature type="transmembrane region" description="Helical" evidence="1">
    <location>
        <begin position="134"/>
        <end position="157"/>
    </location>
</feature>
<evidence type="ECO:0000256" key="1">
    <source>
        <dbReference type="SAM" id="Phobius"/>
    </source>
</evidence>